<name>E7RCN9_9BACL</name>
<dbReference type="InterPro" id="IPR056944">
    <property type="entry name" value="Tubby_C-like"/>
</dbReference>
<feature type="domain" description="Tubby C-terminal" evidence="1">
    <location>
        <begin position="4"/>
        <end position="167"/>
    </location>
</feature>
<dbReference type="AlphaFoldDB" id="E7RCN9"/>
<proteinExistence type="predicted"/>
<evidence type="ECO:0000259" key="1">
    <source>
        <dbReference type="Pfam" id="PF23728"/>
    </source>
</evidence>
<gene>
    <name evidence="2" type="ORF">GPDM_01015</name>
</gene>
<dbReference type="Pfam" id="PF23728">
    <property type="entry name" value="Tubby_C_like"/>
    <property type="match status" value="1"/>
</dbReference>
<comment type="caution">
    <text evidence="2">The sequence shown here is derived from an EMBL/GenBank/DDBJ whole genome shotgun (WGS) entry which is preliminary data.</text>
</comment>
<evidence type="ECO:0000313" key="2">
    <source>
        <dbReference type="EMBL" id="EGA91404.1"/>
    </source>
</evidence>
<dbReference type="EMBL" id="AEPB01000001">
    <property type="protein sequence ID" value="EGA91404.1"/>
    <property type="molecule type" value="Genomic_DNA"/>
</dbReference>
<organism evidence="2 3">
    <name type="scientific">Planococcus donghaensis MPA1U2</name>
    <dbReference type="NCBI Taxonomy" id="933115"/>
    <lineage>
        <taxon>Bacteria</taxon>
        <taxon>Bacillati</taxon>
        <taxon>Bacillota</taxon>
        <taxon>Bacilli</taxon>
        <taxon>Bacillales</taxon>
        <taxon>Caryophanaceae</taxon>
        <taxon>Planococcus</taxon>
    </lineage>
</organism>
<sequence length="169" mass="20198">MSYYTFKIPMYRKSSKEIEIFDTQNRTVGSLRRVYTNAFQKIIDTIFSNDMFINVESFDKKNDFSCKAQEYGLIRSEWEITTNSSKYLLHNKTKIKTNPRMEFELNGKKHFIKKDFADRRVYFETDSKTIATFTYDKIVGSKTIEADINTDNIHYLELICLYYVFILRD</sequence>
<dbReference type="RefSeq" id="WP_008428026.1">
    <property type="nucleotide sequence ID" value="NZ_AEPB01000001.1"/>
</dbReference>
<dbReference type="Proteomes" id="UP000003052">
    <property type="component" value="Unassembled WGS sequence"/>
</dbReference>
<dbReference type="OrthoDB" id="2451847at2"/>
<reference evidence="2 3" key="1">
    <citation type="journal article" date="2011" name="J. Bacteriol.">
        <title>The Draft Genome of Planococcus donghaensis MPA1U2 Reveals Nonsporulation Pathways Controlled by a Conserved Spo0A Regulon.</title>
        <authorList>
            <person name="Pearson M.D."/>
            <person name="Noller H.F."/>
        </authorList>
    </citation>
    <scope>NUCLEOTIDE SEQUENCE [LARGE SCALE GENOMIC DNA]</scope>
    <source>
        <strain evidence="2 3">MPA1U2</strain>
    </source>
</reference>
<dbReference type="eggNOG" id="ENOG50339HG">
    <property type="taxonomic scope" value="Bacteria"/>
</dbReference>
<evidence type="ECO:0000313" key="3">
    <source>
        <dbReference type="Proteomes" id="UP000003052"/>
    </source>
</evidence>
<protein>
    <recommendedName>
        <fullName evidence="1">Tubby C-terminal domain-containing protein</fullName>
    </recommendedName>
</protein>
<accession>E7RCN9</accession>